<gene>
    <name evidence="1" type="ORF">AA23TX_02956</name>
</gene>
<dbReference type="Proteomes" id="UP000399805">
    <property type="component" value="Unassembled WGS sequence"/>
</dbReference>
<reference evidence="1 2" key="1">
    <citation type="submission" date="2019-09" db="EMBL/GenBank/DDBJ databases">
        <authorList>
            <person name="Leyn A S."/>
        </authorList>
    </citation>
    <scope>NUCLEOTIDE SEQUENCE [LARGE SCALE GENOMIC DNA]</scope>
    <source>
        <strain evidence="1">AA231_1</strain>
    </source>
</reference>
<organism evidence="1 2">
    <name type="scientific">Amycolatopsis camponoti</name>
    <dbReference type="NCBI Taxonomy" id="2606593"/>
    <lineage>
        <taxon>Bacteria</taxon>
        <taxon>Bacillati</taxon>
        <taxon>Actinomycetota</taxon>
        <taxon>Actinomycetes</taxon>
        <taxon>Pseudonocardiales</taxon>
        <taxon>Pseudonocardiaceae</taxon>
        <taxon>Amycolatopsis</taxon>
    </lineage>
</organism>
<evidence type="ECO:0000313" key="2">
    <source>
        <dbReference type="Proteomes" id="UP000399805"/>
    </source>
</evidence>
<accession>A0A6I8LQH0</accession>
<evidence type="ECO:0000313" key="1">
    <source>
        <dbReference type="EMBL" id="VVJ17935.1"/>
    </source>
</evidence>
<dbReference type="EMBL" id="CABVGP010000001">
    <property type="protein sequence ID" value="VVJ17935.1"/>
    <property type="molecule type" value="Genomic_DNA"/>
</dbReference>
<proteinExistence type="predicted"/>
<evidence type="ECO:0008006" key="3">
    <source>
        <dbReference type="Google" id="ProtNLM"/>
    </source>
</evidence>
<keyword evidence="2" id="KW-1185">Reference proteome</keyword>
<sequence>MSSRGRRQLRHRFAAVLRDLDLPAAFDVPALCAALGSRRGRPIRLLPLPGLSEVCGLWIATDTTDLIAYERHTSAPHQDHIVLHEIGHMLCDHYPATLTPAEQMRLLLPSLDPAMVRRVLGRAGYSSVEEREAEFFASMLGQHTGLAHRGDSVADRLRSALDDGGDRG</sequence>
<dbReference type="RefSeq" id="WP_155543026.1">
    <property type="nucleotide sequence ID" value="NZ_CABVGP010000001.1"/>
</dbReference>
<protein>
    <recommendedName>
        <fullName evidence="3">IrrE N-terminal-like domain-containing protein</fullName>
    </recommendedName>
</protein>
<name>A0A6I8LQH0_9PSEU</name>
<dbReference type="AlphaFoldDB" id="A0A6I8LQH0"/>